<dbReference type="Proteomes" id="UP000006671">
    <property type="component" value="Unassembled WGS sequence"/>
</dbReference>
<dbReference type="VEuPathDB" id="AmoebaDB:NAEGRDRAFT_52953"/>
<dbReference type="eggNOG" id="KOG2434">
    <property type="taxonomic scope" value="Eukaryota"/>
</dbReference>
<dbReference type="FunCoup" id="D2VX63">
    <property type="interactions" value="366"/>
</dbReference>
<dbReference type="GO" id="GO:0001181">
    <property type="term" value="F:RNA polymerase I general transcription initiation factor activity"/>
    <property type="evidence" value="ECO:0007669"/>
    <property type="project" value="InterPro"/>
</dbReference>
<dbReference type="GeneID" id="8858068"/>
<protein>
    <submittedName>
        <fullName evidence="3">Predicted protein</fullName>
    </submittedName>
</protein>
<proteinExistence type="inferred from homology"/>
<dbReference type="GO" id="GO:0005634">
    <property type="term" value="C:nucleus"/>
    <property type="evidence" value="ECO:0007669"/>
    <property type="project" value="TreeGrafter"/>
</dbReference>
<keyword evidence="4" id="KW-1185">Reference proteome</keyword>
<feature type="region of interest" description="Disordered" evidence="2">
    <location>
        <begin position="776"/>
        <end position="812"/>
    </location>
</feature>
<dbReference type="STRING" id="5762.D2VX63"/>
<feature type="region of interest" description="Disordered" evidence="2">
    <location>
        <begin position="689"/>
        <end position="718"/>
    </location>
</feature>
<dbReference type="AlphaFoldDB" id="D2VX63"/>
<evidence type="ECO:0000256" key="1">
    <source>
        <dbReference type="ARBA" id="ARBA00010098"/>
    </source>
</evidence>
<sequence>MMQQNPQQLQQEQQINVIKQAFSTALRELFENNDPRKYVSVVQKFHQLSPLQLVLTFKALSRITNEIVHSRSLNNSQYSNCKDLIHAILSTSTKVMCSNNKDLQISFDTLCLALYTTSSSTNSTLITTTNNNTTATSIHEMIISCLVEHFLPIPDFELKRIEENNGGLKLTAELIETLERTRKQNVHNLLYKIQKKATNQHLFITQLKDRIRQVYPHASHSLSIHRAFVDNALSLDRYIPSLTSFCFSSVVQSLIEMDAQLVAMNSQNDTFSSQTNKHIGNMNNEASDVKHLENAVFDFEFDESNAEEMRIYCAEKLDSIVTILFEYINERANAPPSSPVHLHPPRQNNKYLESGNSEIKGKNEFLDSIFHSMMVLFRSFVLNQYQLHSIQFLMFYVCSFHVNYMERFISFLLGNIFNSQLHVEVRKCCAAYLSGLLSRAKYVTNTIVLRTLGQLLAWSEKYIITFEQSLQYLDVETHSLFYSICQGVFYVLCFKIQQLLKPEDGEGGETSPIRKDVKQLMAEGRQFFSQSPIKRIIYSKFNPLKIVASDVAEEVVNAFSRFYLFDFHHVLEENQNIVVPLRGGYGGVNYLENNFFPFDPYLLRKSEKYILPIYQKWEYPNINPTTGYDSSDFGTNSQFSSNSQRQDFYCGSAGNSGMMDEWDRLRNMSKTNNHRNSEANNFLFESLHSPQSKSPLHAMMKKRPESYDEDEMMDDDNGIFDLSEDEQEEYNDDSSLDSGDEEQFELDDDEYYEGSHPGMMIGQRGRSPPKAINIKKRRESGGSCGRNNSSILGMSVGSGSLEDSPVKSPYGWNAISLSPHV</sequence>
<reference evidence="3 4" key="1">
    <citation type="journal article" date="2010" name="Cell">
        <title>The genome of Naegleria gruberi illuminates early eukaryotic versatility.</title>
        <authorList>
            <person name="Fritz-Laylin L.K."/>
            <person name="Prochnik S.E."/>
            <person name="Ginger M.L."/>
            <person name="Dacks J.B."/>
            <person name="Carpenter M.L."/>
            <person name="Field M.C."/>
            <person name="Kuo A."/>
            <person name="Paredez A."/>
            <person name="Chapman J."/>
            <person name="Pham J."/>
            <person name="Shu S."/>
            <person name="Neupane R."/>
            <person name="Cipriano M."/>
            <person name="Mancuso J."/>
            <person name="Tu H."/>
            <person name="Salamov A."/>
            <person name="Lindquist E."/>
            <person name="Shapiro H."/>
            <person name="Lucas S."/>
            <person name="Grigoriev I.V."/>
            <person name="Cande W.Z."/>
            <person name="Fulton C."/>
            <person name="Rokhsar D.S."/>
            <person name="Dawson S.C."/>
        </authorList>
    </citation>
    <scope>NUCLEOTIDE SEQUENCE [LARGE SCALE GENOMIC DNA]</scope>
    <source>
        <strain evidence="3 4">NEG-M</strain>
    </source>
</reference>
<dbReference type="GO" id="GO:0001042">
    <property type="term" value="F:RNA polymerase I core binding"/>
    <property type="evidence" value="ECO:0007669"/>
    <property type="project" value="TreeGrafter"/>
</dbReference>
<accession>D2VX63</accession>
<comment type="similarity">
    <text evidence="1">Belongs to the RRN3 family.</text>
</comment>
<dbReference type="PANTHER" id="PTHR12790">
    <property type="entry name" value="TRANSCRIPTION INITIATION FACTOR IA RRN3"/>
    <property type="match status" value="1"/>
</dbReference>
<evidence type="ECO:0000313" key="3">
    <source>
        <dbReference type="EMBL" id="EFC38622.1"/>
    </source>
</evidence>
<dbReference type="EMBL" id="GG738906">
    <property type="protein sequence ID" value="EFC38622.1"/>
    <property type="molecule type" value="Genomic_DNA"/>
</dbReference>
<dbReference type="RefSeq" id="XP_002671366.1">
    <property type="nucleotide sequence ID" value="XM_002671320.1"/>
</dbReference>
<gene>
    <name evidence="3" type="ORF">NAEGRDRAFT_52953</name>
</gene>
<evidence type="ECO:0000256" key="2">
    <source>
        <dbReference type="SAM" id="MobiDB-lite"/>
    </source>
</evidence>
<dbReference type="KEGG" id="ngr:NAEGRDRAFT_52953"/>
<dbReference type="InParanoid" id="D2VX63"/>
<dbReference type="Pfam" id="PF05327">
    <property type="entry name" value="RRN3"/>
    <property type="match status" value="1"/>
</dbReference>
<organism evidence="4">
    <name type="scientific">Naegleria gruberi</name>
    <name type="common">Amoeba</name>
    <dbReference type="NCBI Taxonomy" id="5762"/>
    <lineage>
        <taxon>Eukaryota</taxon>
        <taxon>Discoba</taxon>
        <taxon>Heterolobosea</taxon>
        <taxon>Tetramitia</taxon>
        <taxon>Eutetramitia</taxon>
        <taxon>Vahlkampfiidae</taxon>
        <taxon>Naegleria</taxon>
    </lineage>
</organism>
<dbReference type="PANTHER" id="PTHR12790:SF0">
    <property type="entry name" value="RNA POLYMERASE I-SPECIFIC TRANSCRIPTION INITIATION FACTOR RRN3-RELATED"/>
    <property type="match status" value="1"/>
</dbReference>
<dbReference type="OrthoDB" id="26970at2759"/>
<dbReference type="GO" id="GO:0006361">
    <property type="term" value="P:transcription initiation at RNA polymerase I promoter"/>
    <property type="evidence" value="ECO:0007669"/>
    <property type="project" value="InterPro"/>
</dbReference>
<dbReference type="InterPro" id="IPR007991">
    <property type="entry name" value="RNA_pol_I_trans_ini_fac_RRN3"/>
</dbReference>
<evidence type="ECO:0000313" key="4">
    <source>
        <dbReference type="Proteomes" id="UP000006671"/>
    </source>
</evidence>
<feature type="compositionally biased region" description="Acidic residues" evidence="2">
    <location>
        <begin position="707"/>
        <end position="718"/>
    </location>
</feature>
<name>D2VX63_NAEGR</name>